<dbReference type="InterPro" id="IPR001650">
    <property type="entry name" value="Helicase_C-like"/>
</dbReference>
<dbReference type="PANTHER" id="PTHR30580">
    <property type="entry name" value="PRIMOSOMAL PROTEIN N"/>
    <property type="match status" value="1"/>
</dbReference>
<evidence type="ECO:0000256" key="11">
    <source>
        <dbReference type="ARBA" id="ARBA00048988"/>
    </source>
</evidence>
<dbReference type="GO" id="GO:0008270">
    <property type="term" value="F:zinc ion binding"/>
    <property type="evidence" value="ECO:0007669"/>
    <property type="project" value="UniProtKB-UniRule"/>
</dbReference>
<evidence type="ECO:0000313" key="15">
    <source>
        <dbReference type="EMBL" id="OUO02629.1"/>
    </source>
</evidence>
<evidence type="ECO:0000256" key="7">
    <source>
        <dbReference type="ARBA" id="ARBA00022833"/>
    </source>
</evidence>
<dbReference type="HAMAP" id="MF_00983">
    <property type="entry name" value="PriA"/>
    <property type="match status" value="1"/>
</dbReference>
<dbReference type="FunFam" id="3.40.50.300:FF:000489">
    <property type="entry name" value="Primosome assembly protein PriA"/>
    <property type="match status" value="1"/>
</dbReference>
<dbReference type="InterPro" id="IPR041236">
    <property type="entry name" value="PriA_C"/>
</dbReference>
<evidence type="ECO:0000256" key="10">
    <source>
        <dbReference type="ARBA" id="ARBA00023235"/>
    </source>
</evidence>
<dbReference type="Proteomes" id="UP000195386">
    <property type="component" value="Unassembled WGS sequence"/>
</dbReference>
<comment type="caution">
    <text evidence="15">The sequence shown here is derived from an EMBL/GenBank/DDBJ whole genome shotgun (WGS) entry which is preliminary data.</text>
</comment>
<evidence type="ECO:0000259" key="14">
    <source>
        <dbReference type="PROSITE" id="PS51194"/>
    </source>
</evidence>
<gene>
    <name evidence="12" type="primary">priA</name>
    <name evidence="15" type="ORF">B5F97_03745</name>
</gene>
<dbReference type="SMART" id="SM00490">
    <property type="entry name" value="HELICc"/>
    <property type="match status" value="1"/>
</dbReference>
<feature type="binding site" evidence="12">
    <location>
        <position position="530"/>
    </location>
    <ligand>
        <name>Zn(2+)</name>
        <dbReference type="ChEBI" id="CHEBI:29105"/>
        <label>1</label>
    </ligand>
</feature>
<dbReference type="GO" id="GO:0006302">
    <property type="term" value="P:double-strand break repair"/>
    <property type="evidence" value="ECO:0007669"/>
    <property type="project" value="InterPro"/>
</dbReference>
<dbReference type="RefSeq" id="WP_087425473.1">
    <property type="nucleotide sequence ID" value="NZ_CAMMFP010000032.1"/>
</dbReference>
<keyword evidence="4 12" id="KW-0547">Nucleotide-binding</keyword>
<keyword evidence="10 12" id="KW-0413">Isomerase</keyword>
<dbReference type="CDD" id="cd18804">
    <property type="entry name" value="SF2_C_priA"/>
    <property type="match status" value="1"/>
</dbReference>
<dbReference type="InterPro" id="IPR042115">
    <property type="entry name" value="PriA_3primeBD_sf"/>
</dbReference>
<dbReference type="InterPro" id="IPR011545">
    <property type="entry name" value="DEAD/DEAH_box_helicase_dom"/>
</dbReference>
<keyword evidence="3 12" id="KW-0479">Metal-binding</keyword>
<dbReference type="AlphaFoldDB" id="A0A1Y3Z1M5"/>
<dbReference type="PROSITE" id="PS51194">
    <property type="entry name" value="HELICASE_CTER"/>
    <property type="match status" value="1"/>
</dbReference>
<dbReference type="GO" id="GO:0043138">
    <property type="term" value="F:3'-5' DNA helicase activity"/>
    <property type="evidence" value="ECO:0007669"/>
    <property type="project" value="UniProtKB-EC"/>
</dbReference>
<keyword evidence="9 12" id="KW-0238">DNA-binding</keyword>
<dbReference type="GO" id="GO:0006269">
    <property type="term" value="P:DNA replication, synthesis of primer"/>
    <property type="evidence" value="ECO:0007669"/>
    <property type="project" value="UniProtKB-KW"/>
</dbReference>
<comment type="similarity">
    <text evidence="12">Belongs to the helicase family. PriA subfamily.</text>
</comment>
<feature type="binding site" evidence="12">
    <location>
        <position position="570"/>
    </location>
    <ligand>
        <name>Zn(2+)</name>
        <dbReference type="ChEBI" id="CHEBI:29105"/>
        <label>1</label>
    </ligand>
</feature>
<keyword evidence="1 12" id="KW-0639">Primosome</keyword>
<keyword evidence="7 12" id="KW-0862">Zinc</keyword>
<comment type="catalytic activity">
    <reaction evidence="12">
        <text>Couples ATP hydrolysis with the unwinding of duplex DNA by translocating in the 3'-5' direction.</text>
        <dbReference type="EC" id="5.6.2.4"/>
    </reaction>
</comment>
<dbReference type="GO" id="GO:1990077">
    <property type="term" value="C:primosome complex"/>
    <property type="evidence" value="ECO:0007669"/>
    <property type="project" value="UniProtKB-UniRule"/>
</dbReference>
<keyword evidence="8 12" id="KW-0067">ATP-binding</keyword>
<evidence type="ECO:0000256" key="9">
    <source>
        <dbReference type="ARBA" id="ARBA00023125"/>
    </source>
</evidence>
<name>A0A1Y3Z1M5_9BACE</name>
<dbReference type="Pfam" id="PF17764">
    <property type="entry name" value="PriA_3primeBD"/>
    <property type="match status" value="1"/>
</dbReference>
<feature type="domain" description="Helicase ATP-binding" evidence="13">
    <location>
        <begin position="296"/>
        <end position="464"/>
    </location>
</feature>
<dbReference type="InterPro" id="IPR014001">
    <property type="entry name" value="Helicase_ATP-bd"/>
</dbReference>
<comment type="cofactor">
    <cofactor evidence="12">
        <name>Zn(2+)</name>
        <dbReference type="ChEBI" id="CHEBI:29105"/>
    </cofactor>
    <text evidence="12">Binds 2 zinc ions per subunit.</text>
</comment>
<keyword evidence="5 12" id="KW-0378">Hydrolase</keyword>
<comment type="function">
    <text evidence="12">Initiates the restart of stalled replication forks, which reloads the replicative helicase on sites other than the origin of replication. Recognizes and binds to abandoned replication forks and remodels them to uncover a helicase loading site. Promotes assembly of the primosome at these replication forks.</text>
</comment>
<comment type="catalytic activity">
    <reaction evidence="11 12">
        <text>ATP + H2O = ADP + phosphate + H(+)</text>
        <dbReference type="Rhea" id="RHEA:13065"/>
        <dbReference type="ChEBI" id="CHEBI:15377"/>
        <dbReference type="ChEBI" id="CHEBI:15378"/>
        <dbReference type="ChEBI" id="CHEBI:30616"/>
        <dbReference type="ChEBI" id="CHEBI:43474"/>
        <dbReference type="ChEBI" id="CHEBI:456216"/>
        <dbReference type="EC" id="5.6.2.4"/>
    </reaction>
</comment>
<feature type="binding site" evidence="12">
    <location>
        <position position="539"/>
    </location>
    <ligand>
        <name>Zn(2+)</name>
        <dbReference type="ChEBI" id="CHEBI:29105"/>
        <label>2</label>
    </ligand>
</feature>
<dbReference type="InterPro" id="IPR040498">
    <property type="entry name" value="PriA_CRR"/>
</dbReference>
<proteinExistence type="inferred from homology"/>
<feature type="binding site" evidence="12">
    <location>
        <position position="557"/>
    </location>
    <ligand>
        <name>Zn(2+)</name>
        <dbReference type="ChEBI" id="CHEBI:29105"/>
        <label>2</label>
    </ligand>
</feature>
<sequence>MEKFVDVILPLPLHSSFTYLLPKDMAGEVQIGCRVVVPFGRKKYYTAIVRNIHYSAPTEYEVKEVSALLDAHPILLSEQFRFWEWLSDYYLCTQGDVYKAALPSGLKLESETMVEYNPDFESDVQLPERERKILDLLSAEPEQCVTKLEKESGIKNILSVIKALLDKEAIFVKEELKRTYKPKTETRVRLTEAASNERRLHFFFDELQRRAPKQLDLLMKYIELSGCLGKTPKEVTKKELLQRASATPAVFNGLVERGVFEVYQQEVGRLNTTLTKATFPLNPLNEHQQRAHDDIAESFQTKNVCLLHGVTSSGKTEIYIHLIEETIRQGKQVLYLLPEIALTTQITERLQRVFGARLGIYHSKFPDAERVEIWQKQLSDGGYDIILGVRSSVFLPFRNLGLIIVDEEHENTYKQQDPAPRYHARNAAIVLAALYGAKTLLGTATPSIETWYNAMSGKYGLVELKERYKEIQLPEIISVDIKELQRKKRMNGPFSPLLLQYIREALEQKEQIILFQNRRGFAPMIECHTCGWVPKCKNCDVSLTYHKGLNQLTCHYCGYTYQLPRICPACEGADLRNRGFGTEKIEGDIKLLFPEATVARMDLDTTRTRAAYERIIADFEQGKTDILIGTQMVSKGLDFDHVSVVGILNADTMLNYPDFRAYERAFQLMAQVAGRAGRKNKRGRVVLQTKSIDHLIIPQVIANDYEGMVDGQLAERQMFHYPPYYRLVYVYLKNRNETLLDLMAQTMAGKLRAIFGNRVLGPDKPPVARVQTLFIRKIVVKIETKAPMAHVRELLIQVQKEMVMEDRFKSLIVYYDVDPM</sequence>
<dbReference type="Pfam" id="PF18319">
    <property type="entry name" value="Zn_ribbon_PriA"/>
    <property type="match status" value="1"/>
</dbReference>
<protein>
    <recommendedName>
        <fullName evidence="12">Replication restart protein PriA</fullName>
    </recommendedName>
    <alternativeName>
        <fullName evidence="12">ATP-dependent DNA helicase PriA</fullName>
        <ecNumber evidence="12">5.6.2.4</ecNumber>
    </alternativeName>
    <alternativeName>
        <fullName evidence="12">DNA 3'-5' helicase PriA</fullName>
    </alternativeName>
</protein>
<evidence type="ECO:0000256" key="8">
    <source>
        <dbReference type="ARBA" id="ARBA00022840"/>
    </source>
</evidence>
<keyword evidence="6 12" id="KW-0347">Helicase</keyword>
<feature type="binding site" evidence="12">
    <location>
        <position position="554"/>
    </location>
    <ligand>
        <name>Zn(2+)</name>
        <dbReference type="ChEBI" id="CHEBI:29105"/>
        <label>2</label>
    </ligand>
</feature>
<dbReference type="InterPro" id="IPR041222">
    <property type="entry name" value="PriA_3primeBD"/>
</dbReference>
<dbReference type="Pfam" id="PF00271">
    <property type="entry name" value="Helicase_C"/>
    <property type="match status" value="1"/>
</dbReference>
<feature type="binding site" evidence="12">
    <location>
        <position position="536"/>
    </location>
    <ligand>
        <name>Zn(2+)</name>
        <dbReference type="ChEBI" id="CHEBI:29105"/>
        <label>2</label>
    </ligand>
</feature>
<evidence type="ECO:0000256" key="12">
    <source>
        <dbReference type="HAMAP-Rule" id="MF_00983"/>
    </source>
</evidence>
<dbReference type="GO" id="GO:0003677">
    <property type="term" value="F:DNA binding"/>
    <property type="evidence" value="ECO:0007669"/>
    <property type="project" value="UniProtKB-UniRule"/>
</dbReference>
<dbReference type="InterPro" id="IPR005259">
    <property type="entry name" value="PriA"/>
</dbReference>
<dbReference type="SMART" id="SM00487">
    <property type="entry name" value="DEXDc"/>
    <property type="match status" value="1"/>
</dbReference>
<evidence type="ECO:0000256" key="3">
    <source>
        <dbReference type="ARBA" id="ARBA00022723"/>
    </source>
</evidence>
<dbReference type="InterPro" id="IPR027417">
    <property type="entry name" value="P-loop_NTPase"/>
</dbReference>
<feature type="binding site" evidence="12">
    <location>
        <position position="527"/>
    </location>
    <ligand>
        <name>Zn(2+)</name>
        <dbReference type="ChEBI" id="CHEBI:29105"/>
        <label>1</label>
    </ligand>
</feature>
<comment type="subunit">
    <text evidence="12">Component of the replication restart primosome.</text>
</comment>
<dbReference type="Pfam" id="PF18074">
    <property type="entry name" value="PriA_C"/>
    <property type="match status" value="1"/>
</dbReference>
<dbReference type="NCBIfam" id="TIGR00595">
    <property type="entry name" value="priA"/>
    <property type="match status" value="1"/>
</dbReference>
<evidence type="ECO:0000256" key="6">
    <source>
        <dbReference type="ARBA" id="ARBA00022806"/>
    </source>
</evidence>
<dbReference type="Gene3D" id="3.40.1440.60">
    <property type="entry name" value="PriA, 3(prime) DNA-binding domain"/>
    <property type="match status" value="1"/>
</dbReference>
<dbReference type="CDD" id="cd17929">
    <property type="entry name" value="DEXHc_priA"/>
    <property type="match status" value="1"/>
</dbReference>
<dbReference type="GO" id="GO:0006310">
    <property type="term" value="P:DNA recombination"/>
    <property type="evidence" value="ECO:0007669"/>
    <property type="project" value="InterPro"/>
</dbReference>
<dbReference type="EMBL" id="NFII01000002">
    <property type="protein sequence ID" value="OUO02629.1"/>
    <property type="molecule type" value="Genomic_DNA"/>
</dbReference>
<feature type="binding site" evidence="12">
    <location>
        <position position="567"/>
    </location>
    <ligand>
        <name>Zn(2+)</name>
        <dbReference type="ChEBI" id="CHEBI:29105"/>
        <label>1</label>
    </ligand>
</feature>
<dbReference type="PROSITE" id="PS51192">
    <property type="entry name" value="HELICASE_ATP_BIND_1"/>
    <property type="match status" value="1"/>
</dbReference>
<evidence type="ECO:0000256" key="2">
    <source>
        <dbReference type="ARBA" id="ARBA00022705"/>
    </source>
</evidence>
<dbReference type="SUPFAM" id="SSF52540">
    <property type="entry name" value="P-loop containing nucleoside triphosphate hydrolases"/>
    <property type="match status" value="1"/>
</dbReference>
<dbReference type="FunFam" id="3.40.1440.60:FF:000001">
    <property type="entry name" value="Primosomal protein N"/>
    <property type="match status" value="1"/>
</dbReference>
<evidence type="ECO:0000313" key="16">
    <source>
        <dbReference type="Proteomes" id="UP000195386"/>
    </source>
</evidence>
<dbReference type="Gene3D" id="3.40.50.300">
    <property type="entry name" value="P-loop containing nucleotide triphosphate hydrolases"/>
    <property type="match status" value="2"/>
</dbReference>
<dbReference type="GO" id="GO:0005524">
    <property type="term" value="F:ATP binding"/>
    <property type="evidence" value="ECO:0007669"/>
    <property type="project" value="UniProtKB-UniRule"/>
</dbReference>
<evidence type="ECO:0000259" key="13">
    <source>
        <dbReference type="PROSITE" id="PS51192"/>
    </source>
</evidence>
<dbReference type="PANTHER" id="PTHR30580:SF0">
    <property type="entry name" value="PRIMOSOMAL PROTEIN N"/>
    <property type="match status" value="1"/>
</dbReference>
<feature type="domain" description="Helicase C-terminal" evidence="14">
    <location>
        <begin position="497"/>
        <end position="716"/>
    </location>
</feature>
<reference evidence="16" key="1">
    <citation type="submission" date="2017-04" db="EMBL/GenBank/DDBJ databases">
        <title>Function of individual gut microbiota members based on whole genome sequencing of pure cultures obtained from chicken caecum.</title>
        <authorList>
            <person name="Medvecky M."/>
            <person name="Cejkova D."/>
            <person name="Polansky O."/>
            <person name="Karasova D."/>
            <person name="Kubasova T."/>
            <person name="Cizek A."/>
            <person name="Rychlik I."/>
        </authorList>
    </citation>
    <scope>NUCLEOTIDE SEQUENCE [LARGE SCALE GENOMIC DNA]</scope>
    <source>
        <strain evidence="16">An43</strain>
    </source>
</reference>
<accession>A0A1Y3Z1M5</accession>
<evidence type="ECO:0000256" key="1">
    <source>
        <dbReference type="ARBA" id="ARBA00022515"/>
    </source>
</evidence>
<evidence type="ECO:0000256" key="5">
    <source>
        <dbReference type="ARBA" id="ARBA00022801"/>
    </source>
</evidence>
<evidence type="ECO:0000256" key="4">
    <source>
        <dbReference type="ARBA" id="ARBA00022741"/>
    </source>
</evidence>
<dbReference type="GO" id="GO:0006270">
    <property type="term" value="P:DNA replication initiation"/>
    <property type="evidence" value="ECO:0007669"/>
    <property type="project" value="TreeGrafter"/>
</dbReference>
<organism evidence="15 16">
    <name type="scientific">Bacteroides clarus</name>
    <dbReference type="NCBI Taxonomy" id="626929"/>
    <lineage>
        <taxon>Bacteria</taxon>
        <taxon>Pseudomonadati</taxon>
        <taxon>Bacteroidota</taxon>
        <taxon>Bacteroidia</taxon>
        <taxon>Bacteroidales</taxon>
        <taxon>Bacteroidaceae</taxon>
        <taxon>Bacteroides</taxon>
    </lineage>
</organism>
<dbReference type="EC" id="5.6.2.4" evidence="12"/>
<dbReference type="GO" id="GO:0016887">
    <property type="term" value="F:ATP hydrolysis activity"/>
    <property type="evidence" value="ECO:0007669"/>
    <property type="project" value="RHEA"/>
</dbReference>
<keyword evidence="2 12" id="KW-0235">DNA replication</keyword>
<dbReference type="Pfam" id="PF00270">
    <property type="entry name" value="DEAD"/>
    <property type="match status" value="1"/>
</dbReference>